<dbReference type="Proteomes" id="UP001597114">
    <property type="component" value="Unassembled WGS sequence"/>
</dbReference>
<dbReference type="Pfam" id="PF06240">
    <property type="entry name" value="COXG"/>
    <property type="match status" value="1"/>
</dbReference>
<proteinExistence type="predicted"/>
<feature type="transmembrane region" description="Helical" evidence="1">
    <location>
        <begin position="186"/>
        <end position="204"/>
    </location>
</feature>
<dbReference type="InterPro" id="IPR010419">
    <property type="entry name" value="CO_DH_gsu"/>
</dbReference>
<keyword evidence="1" id="KW-1133">Transmembrane helix</keyword>
<evidence type="ECO:0000313" key="3">
    <source>
        <dbReference type="Proteomes" id="UP001597114"/>
    </source>
</evidence>
<sequence length="219" mass="22552">MELVNEFTVPATPADAWTLLTDVERIAPCLPGATVESQGEDTYTGAVSVKVGPIKVGYDGTVAFRELDRAALRMVLGARGKERTGKGSAAAVITVDLHDDGGGGTRVQVRTDLQITGKIAQFGRSAMADISTRLIDQFAANLASLFSADPTQDAAEALSVPTAGPAAATAAELDALALAGPLLRRTVAPALGFGVGVLLTWLVARVRVARTSVLPAAQS</sequence>
<dbReference type="SUPFAM" id="SSF55961">
    <property type="entry name" value="Bet v1-like"/>
    <property type="match status" value="1"/>
</dbReference>
<organism evidence="2 3">
    <name type="scientific">Pseudonocardia yunnanensis</name>
    <dbReference type="NCBI Taxonomy" id="58107"/>
    <lineage>
        <taxon>Bacteria</taxon>
        <taxon>Bacillati</taxon>
        <taxon>Actinomycetota</taxon>
        <taxon>Actinomycetes</taxon>
        <taxon>Pseudonocardiales</taxon>
        <taxon>Pseudonocardiaceae</taxon>
        <taxon>Pseudonocardia</taxon>
    </lineage>
</organism>
<dbReference type="PANTHER" id="PTHR38588">
    <property type="entry name" value="BLL0334 PROTEIN"/>
    <property type="match status" value="1"/>
</dbReference>
<gene>
    <name evidence="2" type="ORF">ACFSJD_30425</name>
</gene>
<evidence type="ECO:0000313" key="2">
    <source>
        <dbReference type="EMBL" id="MFD1521846.1"/>
    </source>
</evidence>
<accession>A0ABW4F3Y4</accession>
<dbReference type="InterPro" id="IPR023393">
    <property type="entry name" value="START-like_dom_sf"/>
</dbReference>
<dbReference type="CDD" id="cd07823">
    <property type="entry name" value="SRPBCC_5"/>
    <property type="match status" value="1"/>
</dbReference>
<dbReference type="RefSeq" id="WP_344722237.1">
    <property type="nucleotide sequence ID" value="NZ_BAAAUS010000010.1"/>
</dbReference>
<dbReference type="PANTHER" id="PTHR38588:SF1">
    <property type="entry name" value="BLL0334 PROTEIN"/>
    <property type="match status" value="1"/>
</dbReference>
<evidence type="ECO:0000256" key="1">
    <source>
        <dbReference type="SAM" id="Phobius"/>
    </source>
</evidence>
<comment type="caution">
    <text evidence="2">The sequence shown here is derived from an EMBL/GenBank/DDBJ whole genome shotgun (WGS) entry which is preliminary data.</text>
</comment>
<keyword evidence="1" id="KW-0472">Membrane</keyword>
<name>A0ABW4F3Y4_9PSEU</name>
<protein>
    <submittedName>
        <fullName evidence="2">SRPBCC family protein</fullName>
    </submittedName>
</protein>
<dbReference type="Gene3D" id="3.30.530.20">
    <property type="match status" value="1"/>
</dbReference>
<reference evidence="3" key="1">
    <citation type="journal article" date="2019" name="Int. J. Syst. Evol. Microbiol.">
        <title>The Global Catalogue of Microorganisms (GCM) 10K type strain sequencing project: providing services to taxonomists for standard genome sequencing and annotation.</title>
        <authorList>
            <consortium name="The Broad Institute Genomics Platform"/>
            <consortium name="The Broad Institute Genome Sequencing Center for Infectious Disease"/>
            <person name="Wu L."/>
            <person name="Ma J."/>
        </authorList>
    </citation>
    <scope>NUCLEOTIDE SEQUENCE [LARGE SCALE GENOMIC DNA]</scope>
    <source>
        <strain evidence="3">CCM 7043</strain>
    </source>
</reference>
<keyword evidence="3" id="KW-1185">Reference proteome</keyword>
<dbReference type="EMBL" id="JBHUCO010000041">
    <property type="protein sequence ID" value="MFD1521846.1"/>
    <property type="molecule type" value="Genomic_DNA"/>
</dbReference>
<keyword evidence="1" id="KW-0812">Transmembrane</keyword>